<dbReference type="InterPro" id="IPR037069">
    <property type="entry name" value="AcylCoA_DH/ox_N_sf"/>
</dbReference>
<keyword evidence="1" id="KW-0560">Oxidoreductase</keyword>
<dbReference type="Gene3D" id="1.10.540.10">
    <property type="entry name" value="Acyl-CoA dehydrogenase/oxidase, N-terminal domain"/>
    <property type="match status" value="1"/>
</dbReference>
<feature type="domain" description="Acyl-CoA dehydrogenase/oxidase N-terminal" evidence="2">
    <location>
        <begin position="6"/>
        <end position="95"/>
    </location>
</feature>
<dbReference type="InterPro" id="IPR046373">
    <property type="entry name" value="Acyl-CoA_Oxase/DH_mid-dom_sf"/>
</dbReference>
<dbReference type="SUPFAM" id="SSF56645">
    <property type="entry name" value="Acyl-CoA dehydrogenase NM domain-like"/>
    <property type="match status" value="1"/>
</dbReference>
<dbReference type="InterPro" id="IPR009100">
    <property type="entry name" value="AcylCoA_DH/oxidase_NM_dom_sf"/>
</dbReference>
<dbReference type="InterPro" id="IPR050741">
    <property type="entry name" value="Acyl-CoA_dehydrogenase"/>
</dbReference>
<evidence type="ECO:0000259" key="2">
    <source>
        <dbReference type="Pfam" id="PF02771"/>
    </source>
</evidence>
<evidence type="ECO:0000256" key="1">
    <source>
        <dbReference type="ARBA" id="ARBA00023002"/>
    </source>
</evidence>
<dbReference type="Gene3D" id="1.20.140.10">
    <property type="entry name" value="Butyryl-CoA Dehydrogenase, subunit A, domain 3"/>
    <property type="match status" value="1"/>
</dbReference>
<comment type="caution">
    <text evidence="3">The sequence shown here is derived from an EMBL/GenBank/DDBJ whole genome shotgun (WGS) entry which is preliminary data.</text>
</comment>
<dbReference type="RefSeq" id="WP_195129756.1">
    <property type="nucleotide sequence ID" value="NZ_JADLQX010000008.1"/>
</dbReference>
<dbReference type="PANTHER" id="PTHR48083:SF2">
    <property type="entry name" value="MEDIUM-CHAIN SPECIFIC ACYL-COA DEHYDROGENASE, MITOCHONDRIAL"/>
    <property type="match status" value="1"/>
</dbReference>
<dbReference type="InterPro" id="IPR013786">
    <property type="entry name" value="AcylCoA_DH/ox_N"/>
</dbReference>
<dbReference type="Gene3D" id="2.40.110.10">
    <property type="entry name" value="Butyryl-CoA Dehydrogenase, subunit A, domain 2"/>
    <property type="match status" value="1"/>
</dbReference>
<reference evidence="3 4" key="1">
    <citation type="submission" date="2020-10" db="EMBL/GenBank/DDBJ databases">
        <title>Identification of Nocardia species via Next-generation sequencing and recognition of intraspecies genetic diversity.</title>
        <authorList>
            <person name="Li P."/>
            <person name="Li P."/>
            <person name="Lu B."/>
        </authorList>
    </citation>
    <scope>NUCLEOTIDE SEQUENCE [LARGE SCALE GENOMIC DNA]</scope>
    <source>
        <strain evidence="3 4">BJ06-0157</strain>
    </source>
</reference>
<keyword evidence="4" id="KW-1185">Reference proteome</keyword>
<dbReference type="Proteomes" id="UP000702209">
    <property type="component" value="Unassembled WGS sequence"/>
</dbReference>
<evidence type="ECO:0000313" key="3">
    <source>
        <dbReference type="EMBL" id="MBF6298442.1"/>
    </source>
</evidence>
<protein>
    <submittedName>
        <fullName evidence="3">Acyl-CoA/acyl-ACP dehydrogenase</fullName>
    </submittedName>
</protein>
<gene>
    <name evidence="3" type="ORF">IU459_12930</name>
</gene>
<accession>A0ABS0CRM1</accession>
<evidence type="ECO:0000313" key="4">
    <source>
        <dbReference type="Proteomes" id="UP000702209"/>
    </source>
</evidence>
<dbReference type="Pfam" id="PF02771">
    <property type="entry name" value="Acyl-CoA_dh_N"/>
    <property type="match status" value="1"/>
</dbReference>
<dbReference type="PANTHER" id="PTHR48083">
    <property type="entry name" value="MEDIUM-CHAIN SPECIFIC ACYL-COA DEHYDROGENASE, MITOCHONDRIAL-RELATED"/>
    <property type="match status" value="1"/>
</dbReference>
<proteinExistence type="predicted"/>
<name>A0ABS0CRM1_9NOCA</name>
<organism evidence="3 4">
    <name type="scientific">Nocardia amamiensis</name>
    <dbReference type="NCBI Taxonomy" id="404578"/>
    <lineage>
        <taxon>Bacteria</taxon>
        <taxon>Bacillati</taxon>
        <taxon>Actinomycetota</taxon>
        <taxon>Actinomycetes</taxon>
        <taxon>Mycobacteriales</taxon>
        <taxon>Nocardiaceae</taxon>
        <taxon>Nocardia</taxon>
    </lineage>
</organism>
<sequence length="333" mass="35373">MTSWIERARRLTDEVLAPHASAVDRAGEIPRAHFDALAQAGFYGISMREDVDLAAFTEVGEMLVAGCLATSFVWAQHLGVARRVATSPNVALRERFSADLRAGRVRSGVTYAGAAEQPALVAHRMDGGFVIEGKAPFITGWGMVDVVGVVARDAADDQSLISVIVPAEESARLSVRPIPLTAADASRTVTARFDGLRVPDSAVDNRLSLKSFHASFVVAAWRNGSLALGIVRRCIAELDQLGIDTTALAAERGGIRTELDASLSGRTDVNLARARASELAMRAASALFTATGSSAITRGTLAERSLREAAFTLVFGSRPGIKTALLERFTSKP</sequence>
<dbReference type="EMBL" id="JADLQX010000008">
    <property type="protein sequence ID" value="MBF6298442.1"/>
    <property type="molecule type" value="Genomic_DNA"/>
</dbReference>